<comment type="caution">
    <text evidence="2">The sequence shown here is derived from an EMBL/GenBank/DDBJ whole genome shotgun (WGS) entry which is preliminary data.</text>
</comment>
<evidence type="ECO:0000313" key="2">
    <source>
        <dbReference type="EMBL" id="KUO40466.1"/>
    </source>
</evidence>
<dbReference type="InterPro" id="IPR008274">
    <property type="entry name" value="AldOxase/xan_DH_MoCoBD1"/>
</dbReference>
<dbReference type="InterPro" id="IPR046867">
    <property type="entry name" value="AldOxase/xan_DH_MoCoBD2"/>
</dbReference>
<gene>
    <name evidence="2" type="ORF">APZ16_00075</name>
</gene>
<dbReference type="InterPro" id="IPR037165">
    <property type="entry name" value="AldOxase/xan_DH_Mopterin-bd_sf"/>
</dbReference>
<sequence length="763" mass="83014">MMDVIKEFKVIGKRLPSHDAVEKATGQTKYADDFALPGMIYGKILRAKYPHARIKRIDTSKAEKLDGVYCVLTHKDVPNNAIISRFGQTRAVGGFEGVYRVLAEGKVRYYGEPVALVAAETEEIAEKAIDLIEVEYEELEGVFDPREAMDPKAPKIEDGKSNVVARFKIRKGDVAKGFAEADVIVENEYMSQFIDHAYLEPEAGVAWVEDDGSITIRVSTQVIEHYREIAHVLGIPESRVRVITPKIGGGFGGKEDITVEYYLALLAWKTGRPVKIVQTREESLSFRSKRHPYKFKYKTGVKKDGTIVAVEAELISDAGAYMTLSPWVLLYSTVNAIGPYNVPNVKVDSYTVLTNHPPSGAYRTFGAGQACVAYEQQMDEVAKKLGMDPVEFRKKNYLKKGDTMANGWKIPNTVALHETTDLVLKYLGKKPKPSGPKKLVGMGIASGMCSYGRMIFLHDTSRSKVRLELDGSVTIECGVQDVGAGQEASLCQIVSEVLGVPLKKIRIISGDTAATPIAGTTTATRQLYMSGNATYLAAMKVRDNILTKASEIFGVDKSELIIEDEKIKTKDGKSISLRDIAVACAADGVELFCEAQFNAPFGEVPDPETGQGRVFPDFTYGTTGAIVEIDTETGEVEVKKIASAFDVGTAINPMRVEGQIEGGAAMGIGWALTEDVKFEKGIAKAQSFAEYIIATAVDVPEIKSIIVENHDGLGPFGARGVGEVVLAPVPPAVINAVADALGKRIKELPITGERILLALREKS</sequence>
<accession>A0A147JVC1</accession>
<dbReference type="Gene3D" id="3.90.1170.50">
    <property type="entry name" value="Aldehyde oxidase/xanthine dehydrogenase, a/b hammerhead"/>
    <property type="match status" value="1"/>
</dbReference>
<dbReference type="GO" id="GO:0005506">
    <property type="term" value="F:iron ion binding"/>
    <property type="evidence" value="ECO:0007669"/>
    <property type="project" value="InterPro"/>
</dbReference>
<reference evidence="2 3" key="1">
    <citation type="journal article" date="2016" name="Nat. Microbiol.">
        <title>Genomic inference of the metabolism of cosmopolitan subsurface Archaea, Hadesarchaea.</title>
        <authorList>
            <person name="Baker B.J."/>
            <person name="Saw J.H."/>
            <person name="Lind A.E."/>
            <person name="Lazar C.S."/>
            <person name="Hinrichs K.-U."/>
            <person name="Teske A.P."/>
            <person name="Ettema T.J."/>
        </authorList>
    </citation>
    <scope>NUCLEOTIDE SEQUENCE [LARGE SCALE GENOMIC DNA]</scope>
</reference>
<dbReference type="InterPro" id="IPR016208">
    <property type="entry name" value="Ald_Oxase/xanthine_DH-like"/>
</dbReference>
<feature type="domain" description="Aldehyde oxidase/xanthine dehydrogenase a/b hammerhead" evidence="1">
    <location>
        <begin position="25"/>
        <end position="140"/>
    </location>
</feature>
<dbReference type="InterPro" id="IPR000674">
    <property type="entry name" value="Ald_Oxase/Xan_DH_a/b"/>
</dbReference>
<dbReference type="GO" id="GO:0016491">
    <property type="term" value="F:oxidoreductase activity"/>
    <property type="evidence" value="ECO:0007669"/>
    <property type="project" value="InterPro"/>
</dbReference>
<dbReference type="AlphaFoldDB" id="A0A147JVC1"/>
<dbReference type="PANTHER" id="PTHR11908:SF157">
    <property type="entry name" value="XANTHINE DEHYDROGENASE SUBUNIT D-RELATED"/>
    <property type="match status" value="1"/>
</dbReference>
<dbReference type="Pfam" id="PF02738">
    <property type="entry name" value="MoCoBD_1"/>
    <property type="match status" value="1"/>
</dbReference>
<organism evidence="2 3">
    <name type="scientific">Hadarchaeum yellowstonense</name>
    <dbReference type="NCBI Taxonomy" id="1776334"/>
    <lineage>
        <taxon>Archaea</taxon>
        <taxon>Methanobacteriati</taxon>
        <taxon>Candidatus Hadarchaeota</taxon>
        <taxon>Candidatus Hadarchaeia</taxon>
        <taxon>Candidatus Hadarchaeales</taxon>
        <taxon>Candidatus Hadarchaeaceae</taxon>
        <taxon>Candidatus Hadarchaeum</taxon>
    </lineage>
</organism>
<dbReference type="SUPFAM" id="SSF54665">
    <property type="entry name" value="CO dehydrogenase molybdoprotein N-domain-like"/>
    <property type="match status" value="1"/>
</dbReference>
<dbReference type="Pfam" id="PF20256">
    <property type="entry name" value="MoCoBD_2"/>
    <property type="match status" value="1"/>
</dbReference>
<dbReference type="SMART" id="SM01008">
    <property type="entry name" value="Ald_Xan_dh_C"/>
    <property type="match status" value="1"/>
</dbReference>
<proteinExistence type="predicted"/>
<dbReference type="InterPro" id="IPR036856">
    <property type="entry name" value="Ald_Oxase/Xan_DH_a/b_sf"/>
</dbReference>
<dbReference type="STRING" id="1776334.APZ16_00075"/>
<dbReference type="FunFam" id="3.30.365.10:FF:000001">
    <property type="entry name" value="Xanthine dehydrogenase oxidase"/>
    <property type="match status" value="1"/>
</dbReference>
<protein>
    <recommendedName>
        <fullName evidence="1">Aldehyde oxidase/xanthine dehydrogenase a/b hammerhead domain-containing protein</fullName>
    </recommendedName>
</protein>
<dbReference type="EMBL" id="LQMQ01000041">
    <property type="protein sequence ID" value="KUO40466.1"/>
    <property type="molecule type" value="Genomic_DNA"/>
</dbReference>
<evidence type="ECO:0000259" key="1">
    <source>
        <dbReference type="SMART" id="SM01008"/>
    </source>
</evidence>
<dbReference type="SUPFAM" id="SSF56003">
    <property type="entry name" value="Molybdenum cofactor-binding domain"/>
    <property type="match status" value="1"/>
</dbReference>
<name>A0A147JVC1_HADYE</name>
<dbReference type="Gene3D" id="3.30.365.10">
    <property type="entry name" value="Aldehyde oxidase/xanthine dehydrogenase, molybdopterin binding domain"/>
    <property type="match status" value="4"/>
</dbReference>
<evidence type="ECO:0000313" key="3">
    <source>
        <dbReference type="Proteomes" id="UP000074294"/>
    </source>
</evidence>
<dbReference type="Proteomes" id="UP000074294">
    <property type="component" value="Unassembled WGS sequence"/>
</dbReference>
<dbReference type="Pfam" id="PF01315">
    <property type="entry name" value="Ald_Xan_dh_C"/>
    <property type="match status" value="1"/>
</dbReference>
<dbReference type="PANTHER" id="PTHR11908">
    <property type="entry name" value="XANTHINE DEHYDROGENASE"/>
    <property type="match status" value="1"/>
</dbReference>